<accession>A0A9D4ZEK7</accession>
<sequence length="200" mass="22021">MHAVSLPSSASNSSSSLFILYIALFIKMWHSTSSACSLDNIHSAFTLHRQECHHCSGSVQRVKERSPCHICPALNSHDLFCIMTMLDNLKGILEGVLGAHVDSGRGDEGVLPQFHLAKLLHDMGVLCISMVLGPVERPMKDNFLFHAFSHLNWWKIAAGVTLYLTIHTTAADSVRKLSREGGTDDIIKQVEIGEPSILPH</sequence>
<keyword evidence="1" id="KW-0732">Signal</keyword>
<gene>
    <name evidence="2" type="ORF">GOP47_0012729</name>
</gene>
<dbReference type="AlphaFoldDB" id="A0A9D4ZEK7"/>
<dbReference type="Proteomes" id="UP000886520">
    <property type="component" value="Chromosome 12"/>
</dbReference>
<name>A0A9D4ZEK7_ADICA</name>
<reference evidence="2" key="1">
    <citation type="submission" date="2021-01" db="EMBL/GenBank/DDBJ databases">
        <title>Adiantum capillus-veneris genome.</title>
        <authorList>
            <person name="Fang Y."/>
            <person name="Liao Q."/>
        </authorList>
    </citation>
    <scope>NUCLEOTIDE SEQUENCE</scope>
    <source>
        <strain evidence="2">H3</strain>
        <tissue evidence="2">Leaf</tissue>
    </source>
</reference>
<evidence type="ECO:0000313" key="3">
    <source>
        <dbReference type="Proteomes" id="UP000886520"/>
    </source>
</evidence>
<proteinExistence type="predicted"/>
<evidence type="ECO:0000313" key="2">
    <source>
        <dbReference type="EMBL" id="KAI5072623.1"/>
    </source>
</evidence>
<organism evidence="2 3">
    <name type="scientific">Adiantum capillus-veneris</name>
    <name type="common">Maidenhair fern</name>
    <dbReference type="NCBI Taxonomy" id="13818"/>
    <lineage>
        <taxon>Eukaryota</taxon>
        <taxon>Viridiplantae</taxon>
        <taxon>Streptophyta</taxon>
        <taxon>Embryophyta</taxon>
        <taxon>Tracheophyta</taxon>
        <taxon>Polypodiopsida</taxon>
        <taxon>Polypodiidae</taxon>
        <taxon>Polypodiales</taxon>
        <taxon>Pteridineae</taxon>
        <taxon>Pteridaceae</taxon>
        <taxon>Vittarioideae</taxon>
        <taxon>Adiantum</taxon>
    </lineage>
</organism>
<evidence type="ECO:0000256" key="1">
    <source>
        <dbReference type="SAM" id="SignalP"/>
    </source>
</evidence>
<feature type="signal peptide" evidence="1">
    <location>
        <begin position="1"/>
        <end position="34"/>
    </location>
</feature>
<protein>
    <submittedName>
        <fullName evidence="2">Uncharacterized protein</fullName>
    </submittedName>
</protein>
<feature type="chain" id="PRO_5039264727" evidence="1">
    <location>
        <begin position="35"/>
        <end position="200"/>
    </location>
</feature>
<keyword evidence="3" id="KW-1185">Reference proteome</keyword>
<comment type="caution">
    <text evidence="2">The sequence shown here is derived from an EMBL/GenBank/DDBJ whole genome shotgun (WGS) entry which is preliminary data.</text>
</comment>
<dbReference type="EMBL" id="JABFUD020000012">
    <property type="protein sequence ID" value="KAI5072623.1"/>
    <property type="molecule type" value="Genomic_DNA"/>
</dbReference>